<organism evidence="1 2">
    <name type="scientific">Linderina pennispora</name>
    <dbReference type="NCBI Taxonomy" id="61395"/>
    <lineage>
        <taxon>Eukaryota</taxon>
        <taxon>Fungi</taxon>
        <taxon>Fungi incertae sedis</taxon>
        <taxon>Zoopagomycota</taxon>
        <taxon>Kickxellomycotina</taxon>
        <taxon>Kickxellomycetes</taxon>
        <taxon>Kickxellales</taxon>
        <taxon>Kickxellaceae</taxon>
        <taxon>Linderina</taxon>
    </lineage>
</organism>
<reference evidence="1 2" key="1">
    <citation type="submission" date="2016-07" db="EMBL/GenBank/DDBJ databases">
        <title>Pervasive Adenine N6-methylation of Active Genes in Fungi.</title>
        <authorList>
            <consortium name="DOE Joint Genome Institute"/>
            <person name="Mondo S.J."/>
            <person name="Dannebaum R.O."/>
            <person name="Kuo R.C."/>
            <person name="Labutti K."/>
            <person name="Haridas S."/>
            <person name="Kuo A."/>
            <person name="Salamov A."/>
            <person name="Ahrendt S.R."/>
            <person name="Lipzen A."/>
            <person name="Sullivan W."/>
            <person name="Andreopoulos W.B."/>
            <person name="Clum A."/>
            <person name="Lindquist E."/>
            <person name="Daum C."/>
            <person name="Ramamoorthy G.K."/>
            <person name="Gryganskyi A."/>
            <person name="Culley D."/>
            <person name="Magnuson J.K."/>
            <person name="James T.Y."/>
            <person name="O'Malley M.A."/>
            <person name="Stajich J.E."/>
            <person name="Spatafora J.W."/>
            <person name="Visel A."/>
            <person name="Grigoriev I.V."/>
        </authorList>
    </citation>
    <scope>NUCLEOTIDE SEQUENCE [LARGE SCALE GENOMIC DNA]</scope>
    <source>
        <strain evidence="1 2">ATCC 12442</strain>
    </source>
</reference>
<sequence length="132" mass="14778">MTEALGLSRVWKIGCMQATQSSGYGRSRKEGAANKAWLLGAFFSFTSSSFAAHSHHPSPLITSCIRAFQPQRHSERSNTTMGFVEELKTGNFSLYGQWQVLSRRPERSMEGGVRTKHRELEHSYTNAIISPV</sequence>
<gene>
    <name evidence="1" type="ORF">DL89DRAFT_146266</name>
</gene>
<comment type="caution">
    <text evidence="1">The sequence shown here is derived from an EMBL/GenBank/DDBJ whole genome shotgun (WGS) entry which is preliminary data.</text>
</comment>
<dbReference type="Proteomes" id="UP000193922">
    <property type="component" value="Unassembled WGS sequence"/>
</dbReference>
<proteinExistence type="predicted"/>
<keyword evidence="2" id="KW-1185">Reference proteome</keyword>
<evidence type="ECO:0000313" key="2">
    <source>
        <dbReference type="Proteomes" id="UP000193922"/>
    </source>
</evidence>
<dbReference type="EMBL" id="MCFD01000055">
    <property type="protein sequence ID" value="ORX64961.1"/>
    <property type="molecule type" value="Genomic_DNA"/>
</dbReference>
<dbReference type="GeneID" id="63800144"/>
<name>A0A1Y1VUJ9_9FUNG</name>
<dbReference type="RefSeq" id="XP_040739422.1">
    <property type="nucleotide sequence ID" value="XM_040883496.1"/>
</dbReference>
<evidence type="ECO:0000313" key="1">
    <source>
        <dbReference type="EMBL" id="ORX64961.1"/>
    </source>
</evidence>
<dbReference type="AlphaFoldDB" id="A0A1Y1VUJ9"/>
<protein>
    <submittedName>
        <fullName evidence="1">Uncharacterized protein</fullName>
    </submittedName>
</protein>
<accession>A0A1Y1VUJ9</accession>